<sequence>MLSYISNTNSTITTVRKVNYICIRRILQVVNYTDSNG</sequence>
<dbReference type="Proteomes" id="UP000663825">
    <property type="component" value="Unassembled WGS sequence"/>
</dbReference>
<evidence type="ECO:0000313" key="1">
    <source>
        <dbReference type="EMBL" id="CAF3298163.1"/>
    </source>
</evidence>
<reference evidence="1" key="1">
    <citation type="submission" date="2021-02" db="EMBL/GenBank/DDBJ databases">
        <authorList>
            <person name="Nowell W R."/>
        </authorList>
    </citation>
    <scope>NUCLEOTIDE SEQUENCE</scope>
</reference>
<accession>A0A817SHA3</accession>
<dbReference type="AlphaFoldDB" id="A0A817SHA3"/>
<name>A0A817SHA3_9BILA</name>
<protein>
    <submittedName>
        <fullName evidence="1">Uncharacterized protein</fullName>
    </submittedName>
</protein>
<proteinExistence type="predicted"/>
<feature type="non-terminal residue" evidence="1">
    <location>
        <position position="1"/>
    </location>
</feature>
<gene>
    <name evidence="1" type="ORF">TIS948_LOCUS18106</name>
</gene>
<evidence type="ECO:0000313" key="2">
    <source>
        <dbReference type="Proteomes" id="UP000663825"/>
    </source>
</evidence>
<dbReference type="EMBL" id="CAJNXB010003109">
    <property type="protein sequence ID" value="CAF3298163.1"/>
    <property type="molecule type" value="Genomic_DNA"/>
</dbReference>
<organism evidence="1 2">
    <name type="scientific">Rotaria socialis</name>
    <dbReference type="NCBI Taxonomy" id="392032"/>
    <lineage>
        <taxon>Eukaryota</taxon>
        <taxon>Metazoa</taxon>
        <taxon>Spiralia</taxon>
        <taxon>Gnathifera</taxon>
        <taxon>Rotifera</taxon>
        <taxon>Eurotatoria</taxon>
        <taxon>Bdelloidea</taxon>
        <taxon>Philodinida</taxon>
        <taxon>Philodinidae</taxon>
        <taxon>Rotaria</taxon>
    </lineage>
</organism>
<comment type="caution">
    <text evidence="1">The sequence shown here is derived from an EMBL/GenBank/DDBJ whole genome shotgun (WGS) entry which is preliminary data.</text>
</comment>